<dbReference type="InterPro" id="IPR038085">
    <property type="entry name" value="Rnp2-like_sf"/>
</dbReference>
<dbReference type="GO" id="GO:0001682">
    <property type="term" value="P:tRNA 5'-leader removal"/>
    <property type="evidence" value="ECO:0007669"/>
    <property type="project" value="InterPro"/>
</dbReference>
<dbReference type="AlphaFoldDB" id="A0AAN6UK26"/>
<evidence type="ECO:0000313" key="3">
    <source>
        <dbReference type="EMBL" id="KAK4134111.1"/>
    </source>
</evidence>
<reference evidence="3" key="1">
    <citation type="journal article" date="2023" name="Mol. Phylogenet. Evol.">
        <title>Genome-scale phylogeny and comparative genomics of the fungal order Sordariales.</title>
        <authorList>
            <person name="Hensen N."/>
            <person name="Bonometti L."/>
            <person name="Westerberg I."/>
            <person name="Brannstrom I.O."/>
            <person name="Guillou S."/>
            <person name="Cros-Aarteil S."/>
            <person name="Calhoun S."/>
            <person name="Haridas S."/>
            <person name="Kuo A."/>
            <person name="Mondo S."/>
            <person name="Pangilinan J."/>
            <person name="Riley R."/>
            <person name="LaButti K."/>
            <person name="Andreopoulos B."/>
            <person name="Lipzen A."/>
            <person name="Chen C."/>
            <person name="Yan M."/>
            <person name="Daum C."/>
            <person name="Ng V."/>
            <person name="Clum A."/>
            <person name="Steindorff A."/>
            <person name="Ohm R.A."/>
            <person name="Martin F."/>
            <person name="Silar P."/>
            <person name="Natvig D.O."/>
            <person name="Lalanne C."/>
            <person name="Gautier V."/>
            <person name="Ament-Velasquez S.L."/>
            <person name="Kruys A."/>
            <person name="Hutchinson M.I."/>
            <person name="Powell A.J."/>
            <person name="Barry K."/>
            <person name="Miller A.N."/>
            <person name="Grigoriev I.V."/>
            <person name="Debuchy R."/>
            <person name="Gladieux P."/>
            <person name="Hiltunen Thoren M."/>
            <person name="Johannesson H."/>
        </authorList>
    </citation>
    <scope>NUCLEOTIDE SEQUENCE</scope>
    <source>
        <strain evidence="3">CBS 123565</strain>
    </source>
</reference>
<dbReference type="GO" id="GO:0000172">
    <property type="term" value="C:ribonuclease MRP complex"/>
    <property type="evidence" value="ECO:0007669"/>
    <property type="project" value="TreeGrafter"/>
</dbReference>
<comment type="caution">
    <text evidence="3">The sequence shown here is derived from an EMBL/GenBank/DDBJ whole genome shotgun (WGS) entry which is preliminary data.</text>
</comment>
<dbReference type="InterPro" id="IPR002759">
    <property type="entry name" value="Pop5/Rpp14/Rnp2-like"/>
</dbReference>
<evidence type="ECO:0000256" key="2">
    <source>
        <dbReference type="ARBA" id="ARBA00022694"/>
    </source>
</evidence>
<dbReference type="PANTHER" id="PTHR15441:SF2">
    <property type="entry name" value="RIBONUCLEASE P_MRP PROTEIN SUBUNIT POP5"/>
    <property type="match status" value="1"/>
</dbReference>
<dbReference type="Pfam" id="PF01900">
    <property type="entry name" value="RNase_P_Rpp14"/>
    <property type="match status" value="1"/>
</dbReference>
<comment type="similarity">
    <text evidence="1">Belongs to the eukaryotic/archaeal RNase P protein component 2 family.</text>
</comment>
<accession>A0AAN6UK26</accession>
<dbReference type="GO" id="GO:0005730">
    <property type="term" value="C:nucleolus"/>
    <property type="evidence" value="ECO:0007669"/>
    <property type="project" value="TreeGrafter"/>
</dbReference>
<dbReference type="GO" id="GO:0033204">
    <property type="term" value="F:ribonuclease P RNA binding"/>
    <property type="evidence" value="ECO:0007669"/>
    <property type="project" value="TreeGrafter"/>
</dbReference>
<name>A0AAN6UK26_9PEZI</name>
<keyword evidence="2" id="KW-0819">tRNA processing</keyword>
<dbReference type="SUPFAM" id="SSF160350">
    <property type="entry name" value="Rnp2-like"/>
    <property type="match status" value="1"/>
</dbReference>
<dbReference type="Gene3D" id="3.30.70.3250">
    <property type="entry name" value="Ribonuclease P, Pop5 subunit"/>
    <property type="match status" value="1"/>
</dbReference>
<evidence type="ECO:0000313" key="4">
    <source>
        <dbReference type="Proteomes" id="UP001304895"/>
    </source>
</evidence>
<organism evidence="3 4">
    <name type="scientific">Trichocladium antarcticum</name>
    <dbReference type="NCBI Taxonomy" id="1450529"/>
    <lineage>
        <taxon>Eukaryota</taxon>
        <taxon>Fungi</taxon>
        <taxon>Dikarya</taxon>
        <taxon>Ascomycota</taxon>
        <taxon>Pezizomycotina</taxon>
        <taxon>Sordariomycetes</taxon>
        <taxon>Sordariomycetidae</taxon>
        <taxon>Sordariales</taxon>
        <taxon>Chaetomiaceae</taxon>
        <taxon>Trichocladium</taxon>
    </lineage>
</organism>
<reference evidence="3" key="2">
    <citation type="submission" date="2023-05" db="EMBL/GenBank/DDBJ databases">
        <authorList>
            <consortium name="Lawrence Berkeley National Laboratory"/>
            <person name="Steindorff A."/>
            <person name="Hensen N."/>
            <person name="Bonometti L."/>
            <person name="Westerberg I."/>
            <person name="Brannstrom I.O."/>
            <person name="Guillou S."/>
            <person name="Cros-Aarteil S."/>
            <person name="Calhoun S."/>
            <person name="Haridas S."/>
            <person name="Kuo A."/>
            <person name="Mondo S."/>
            <person name="Pangilinan J."/>
            <person name="Riley R."/>
            <person name="Labutti K."/>
            <person name="Andreopoulos B."/>
            <person name="Lipzen A."/>
            <person name="Chen C."/>
            <person name="Yanf M."/>
            <person name="Daum C."/>
            <person name="Ng V."/>
            <person name="Clum A."/>
            <person name="Ohm R."/>
            <person name="Martin F."/>
            <person name="Silar P."/>
            <person name="Natvig D."/>
            <person name="Lalanne C."/>
            <person name="Gautier V."/>
            <person name="Ament-Velasquez S.L."/>
            <person name="Kruys A."/>
            <person name="Hutchinson M.I."/>
            <person name="Powell A.J."/>
            <person name="Barry K."/>
            <person name="Miller A.N."/>
            <person name="Grigoriev I.V."/>
            <person name="Debuchy R."/>
            <person name="Gladieux P."/>
            <person name="Thoren M.H."/>
            <person name="Johannesson H."/>
        </authorList>
    </citation>
    <scope>NUCLEOTIDE SEQUENCE</scope>
    <source>
        <strain evidence="3">CBS 123565</strain>
    </source>
</reference>
<sequence>MVRPKDRYLLVNIIYTDVPAGQSKGPVPDLLLYNQPTNGELRPQLLLKAIRSEVAALFGDCGSGAMDRSLQGKM</sequence>
<dbReference type="GO" id="GO:0030681">
    <property type="term" value="C:multimeric ribonuclease P complex"/>
    <property type="evidence" value="ECO:0007669"/>
    <property type="project" value="TreeGrafter"/>
</dbReference>
<dbReference type="EMBL" id="MU853409">
    <property type="protein sequence ID" value="KAK4134111.1"/>
    <property type="molecule type" value="Genomic_DNA"/>
</dbReference>
<dbReference type="Proteomes" id="UP001304895">
    <property type="component" value="Unassembled WGS sequence"/>
</dbReference>
<keyword evidence="4" id="KW-1185">Reference proteome</keyword>
<proteinExistence type="inferred from homology"/>
<evidence type="ECO:0000256" key="1">
    <source>
        <dbReference type="ARBA" id="ARBA00010800"/>
    </source>
</evidence>
<gene>
    <name evidence="3" type="ORF">BT67DRAFT_442015</name>
</gene>
<protein>
    <submittedName>
        <fullName evidence="3">Uncharacterized protein</fullName>
    </submittedName>
</protein>
<dbReference type="PANTHER" id="PTHR15441">
    <property type="entry name" value="RIBONUCLEASE P PROTEIN SUBUNIT P14"/>
    <property type="match status" value="1"/>
</dbReference>